<evidence type="ECO:0000313" key="2">
    <source>
        <dbReference type="EMBL" id="TGZ51778.1"/>
    </source>
</evidence>
<feature type="compositionally biased region" description="Basic and acidic residues" evidence="1">
    <location>
        <begin position="482"/>
        <end position="495"/>
    </location>
</feature>
<dbReference type="Proteomes" id="UP000310200">
    <property type="component" value="Unassembled WGS sequence"/>
</dbReference>
<evidence type="ECO:0000256" key="1">
    <source>
        <dbReference type="SAM" id="MobiDB-lite"/>
    </source>
</evidence>
<sequence>MESIMTYITRATVHRSRNEQLVNQSIRFTHAHASGDAYLPDDHVTREKGKTICARQKSNRKQGLGEEMGWIKKRRFRVLSSVVRAVTRTRKGREKEEGRKGKRSIACESRKLARAAELKIRISGVSGIERRRRRRRCCRVVVSFFSLRVVIRVKCMPRRDAPNHLATVATPRTRIVIRSFVHSTFRRSCLRLGRESRSLFGRGTHGSPARSLSALVSSPTFPLPSSCNAIPITFAAPSSSASRCSSSSLDLAIAFIAEKSYGDRLKIEWHDGGIPMRQVTKAGKEWSEQTSDDGALTREKRAQRSSTVAALSLVASCSSCCFNKAARVHEPTKINRALQIAIAAYVGFELFRQAKSAISDTSVGQKSVRNHQKTRGPLPTSFDATSKQMPGRISATALGIISTSVHRAIILSSAAELWVQPVVNVEERTCLYHPGIDGKEKEKVNLFCLRLKSCQVGRTDKFTTGAIWVSKFNSAHKKARRAREENRREKERRQEYVGSVERRKRPRPSAAERRGGFIVRTIVRNARAPI</sequence>
<comment type="caution">
    <text evidence="2">The sequence shown here is derived from an EMBL/GenBank/DDBJ whole genome shotgun (WGS) entry which is preliminary data.</text>
</comment>
<keyword evidence="3" id="KW-1185">Reference proteome</keyword>
<evidence type="ECO:0000313" key="3">
    <source>
        <dbReference type="Proteomes" id="UP000310200"/>
    </source>
</evidence>
<gene>
    <name evidence="2" type="ORF">DBV15_04955</name>
</gene>
<name>A0A4S2KUN8_9HYME</name>
<dbReference type="EMBL" id="QBLH01001461">
    <property type="protein sequence ID" value="TGZ51778.1"/>
    <property type="molecule type" value="Genomic_DNA"/>
</dbReference>
<accession>A0A4S2KUN8</accession>
<feature type="region of interest" description="Disordered" evidence="1">
    <location>
        <begin position="362"/>
        <end position="386"/>
    </location>
</feature>
<organism evidence="2 3">
    <name type="scientific">Temnothorax longispinosus</name>
    <dbReference type="NCBI Taxonomy" id="300112"/>
    <lineage>
        <taxon>Eukaryota</taxon>
        <taxon>Metazoa</taxon>
        <taxon>Ecdysozoa</taxon>
        <taxon>Arthropoda</taxon>
        <taxon>Hexapoda</taxon>
        <taxon>Insecta</taxon>
        <taxon>Pterygota</taxon>
        <taxon>Neoptera</taxon>
        <taxon>Endopterygota</taxon>
        <taxon>Hymenoptera</taxon>
        <taxon>Apocrita</taxon>
        <taxon>Aculeata</taxon>
        <taxon>Formicoidea</taxon>
        <taxon>Formicidae</taxon>
        <taxon>Myrmicinae</taxon>
        <taxon>Temnothorax</taxon>
    </lineage>
</organism>
<protein>
    <submittedName>
        <fullName evidence="2">Uncharacterized protein</fullName>
    </submittedName>
</protein>
<dbReference type="AlphaFoldDB" id="A0A4S2KUN8"/>
<reference evidence="2 3" key="1">
    <citation type="journal article" date="2019" name="Philos. Trans. R. Soc. Lond., B, Biol. Sci.">
        <title>Ant behaviour and brain gene expression of defending hosts depend on the ecological success of the intruding social parasite.</title>
        <authorList>
            <person name="Kaur R."/>
            <person name="Stoldt M."/>
            <person name="Jongepier E."/>
            <person name="Feldmeyer B."/>
            <person name="Menzel F."/>
            <person name="Bornberg-Bauer E."/>
            <person name="Foitzik S."/>
        </authorList>
    </citation>
    <scope>NUCLEOTIDE SEQUENCE [LARGE SCALE GENOMIC DNA]</scope>
    <source>
        <tissue evidence="2">Whole body</tissue>
    </source>
</reference>
<proteinExistence type="predicted"/>
<feature type="region of interest" description="Disordered" evidence="1">
    <location>
        <begin position="478"/>
        <end position="513"/>
    </location>
</feature>